<keyword evidence="3" id="KW-1185">Reference proteome</keyword>
<comment type="caution">
    <text evidence="2">The sequence shown here is derived from an EMBL/GenBank/DDBJ whole genome shotgun (WGS) entry which is preliminary data.</text>
</comment>
<sequence length="306" mass="34984">MCQTGTALQSGTKSNGTWPENKPQQKHDVRTETNNQIETVEKSINRPLETKPLHKKHTTEAQIQELERSGKQESESMIVLRATVYAALLIVLSRDVSSSENGEIMFKGLNRHTAACLQKRCSKQIESCVKHHRDHDQAKLKGCIVKKCKSIGMVCIEEMIPEITPYLRYAMDQYMECWITNDEIYGKNFTGCLMRGVFNKTKVAYQHVFHMKESVGCWVNTVMDGVVDCIEEIDDRDLEKFGLLWSEKIENMFPEYIICSRLGFFSGRPSCLKIAEEVVPEFNSFFSCTGYISCLVRKVLPAIRDC</sequence>
<accession>A0ABR0Y0V2</accession>
<reference evidence="2 3" key="1">
    <citation type="submission" date="2021-05" db="EMBL/GenBank/DDBJ databases">
        <authorList>
            <person name="Zahm M."/>
            <person name="Klopp C."/>
            <person name="Cabau C."/>
            <person name="Kuhl H."/>
            <person name="Suciu R."/>
            <person name="Ciorpac M."/>
            <person name="Holostenco D."/>
            <person name="Gessner J."/>
            <person name="Wuertz S."/>
            <person name="Hohne C."/>
            <person name="Stock M."/>
            <person name="Gislard M."/>
            <person name="Lluch J."/>
            <person name="Milhes M."/>
            <person name="Lampietro C."/>
            <person name="Lopez Roques C."/>
            <person name="Donnadieu C."/>
            <person name="Du K."/>
            <person name="Schartl M."/>
            <person name="Guiguen Y."/>
        </authorList>
    </citation>
    <scope>NUCLEOTIDE SEQUENCE [LARGE SCALE GENOMIC DNA]</scope>
    <source>
        <strain evidence="2">Hh-F2</strain>
        <tissue evidence="2">Blood</tissue>
    </source>
</reference>
<proteinExistence type="predicted"/>
<evidence type="ECO:0000256" key="1">
    <source>
        <dbReference type="SAM" id="MobiDB-lite"/>
    </source>
</evidence>
<feature type="region of interest" description="Disordered" evidence="1">
    <location>
        <begin position="1"/>
        <end position="70"/>
    </location>
</feature>
<organism evidence="2 3">
    <name type="scientific">Huso huso</name>
    <name type="common">Beluga</name>
    <name type="synonym">Acipenser huso</name>
    <dbReference type="NCBI Taxonomy" id="61971"/>
    <lineage>
        <taxon>Eukaryota</taxon>
        <taxon>Metazoa</taxon>
        <taxon>Chordata</taxon>
        <taxon>Craniata</taxon>
        <taxon>Vertebrata</taxon>
        <taxon>Euteleostomi</taxon>
        <taxon>Actinopterygii</taxon>
        <taxon>Chondrostei</taxon>
        <taxon>Acipenseriformes</taxon>
        <taxon>Acipenseridae</taxon>
        <taxon>Huso</taxon>
    </lineage>
</organism>
<dbReference type="Proteomes" id="UP001369086">
    <property type="component" value="Unassembled WGS sequence"/>
</dbReference>
<feature type="compositionally biased region" description="Polar residues" evidence="1">
    <location>
        <begin position="1"/>
        <end position="18"/>
    </location>
</feature>
<protein>
    <submittedName>
        <fullName evidence="2">Uncharacterized protein</fullName>
    </submittedName>
</protein>
<evidence type="ECO:0000313" key="2">
    <source>
        <dbReference type="EMBL" id="KAK6466292.1"/>
    </source>
</evidence>
<evidence type="ECO:0000313" key="3">
    <source>
        <dbReference type="Proteomes" id="UP001369086"/>
    </source>
</evidence>
<name>A0ABR0Y0V2_HUSHU</name>
<dbReference type="EMBL" id="JAHFZB010000065">
    <property type="protein sequence ID" value="KAK6466292.1"/>
    <property type="molecule type" value="Genomic_DNA"/>
</dbReference>
<gene>
    <name evidence="2" type="ORF">HHUSO_G36518</name>
</gene>
<feature type="compositionally biased region" description="Basic and acidic residues" evidence="1">
    <location>
        <begin position="39"/>
        <end position="52"/>
    </location>
</feature>